<comment type="catalytic activity">
    <reaction evidence="7">
        <text>urea(in) = urea(out)</text>
        <dbReference type="Rhea" id="RHEA:32799"/>
        <dbReference type="ChEBI" id="CHEBI:16199"/>
    </reaction>
</comment>
<dbReference type="GO" id="GO:0015254">
    <property type="term" value="F:glycerol channel activity"/>
    <property type="evidence" value="ECO:0007669"/>
    <property type="project" value="TreeGrafter"/>
</dbReference>
<dbReference type="AlphaFoldDB" id="A0A3N0XT27"/>
<keyword evidence="4 10" id="KW-0812">Transmembrane</keyword>
<evidence type="ECO:0000256" key="4">
    <source>
        <dbReference type="ARBA" id="ARBA00022692"/>
    </source>
</evidence>
<proteinExistence type="inferred from homology"/>
<name>A0A3N0XT27_ANAGA</name>
<dbReference type="EMBL" id="RJVU01061675">
    <property type="protein sequence ID" value="ROJ33195.1"/>
    <property type="molecule type" value="Genomic_DNA"/>
</dbReference>
<evidence type="ECO:0000313" key="12">
    <source>
        <dbReference type="EMBL" id="ROJ33195.1"/>
    </source>
</evidence>
<feature type="transmembrane region" description="Helical" evidence="11">
    <location>
        <begin position="239"/>
        <end position="261"/>
    </location>
</feature>
<dbReference type="PROSITE" id="PS00221">
    <property type="entry name" value="MIP"/>
    <property type="match status" value="1"/>
</dbReference>
<dbReference type="GO" id="GO:0016323">
    <property type="term" value="C:basolateral plasma membrane"/>
    <property type="evidence" value="ECO:0007669"/>
    <property type="project" value="TreeGrafter"/>
</dbReference>
<reference evidence="12 13" key="1">
    <citation type="submission" date="2018-10" db="EMBL/GenBank/DDBJ databases">
        <title>Genome assembly for a Yunnan-Guizhou Plateau 3E fish, Anabarilius grahami (Regan), and its evolutionary and genetic applications.</title>
        <authorList>
            <person name="Jiang W."/>
        </authorList>
    </citation>
    <scope>NUCLEOTIDE SEQUENCE [LARGE SCALE GENOMIC DNA]</scope>
    <source>
        <strain evidence="12">AG-KIZ</strain>
        <tissue evidence="12">Muscle</tissue>
    </source>
</reference>
<feature type="transmembrane region" description="Helical" evidence="11">
    <location>
        <begin position="190"/>
        <end position="212"/>
    </location>
</feature>
<dbReference type="InterPro" id="IPR022357">
    <property type="entry name" value="MIP_CS"/>
</dbReference>
<keyword evidence="6 11" id="KW-0472">Membrane</keyword>
<dbReference type="CDD" id="cd00333">
    <property type="entry name" value="MIP"/>
    <property type="match status" value="1"/>
</dbReference>
<evidence type="ECO:0000256" key="9">
    <source>
        <dbReference type="ARBA" id="ARBA00049405"/>
    </source>
</evidence>
<keyword evidence="3 10" id="KW-0813">Transport</keyword>
<comment type="catalytic activity">
    <reaction evidence="9">
        <text>glycerol(in) = glycerol(out)</text>
        <dbReference type="Rhea" id="RHEA:29675"/>
        <dbReference type="ChEBI" id="CHEBI:17754"/>
    </reaction>
</comment>
<dbReference type="InterPro" id="IPR050363">
    <property type="entry name" value="MIP/Aquaporin"/>
</dbReference>
<dbReference type="GO" id="GO:0015250">
    <property type="term" value="F:water channel activity"/>
    <property type="evidence" value="ECO:0007669"/>
    <property type="project" value="TreeGrafter"/>
</dbReference>
<evidence type="ECO:0000256" key="5">
    <source>
        <dbReference type="ARBA" id="ARBA00022989"/>
    </source>
</evidence>
<evidence type="ECO:0000256" key="6">
    <source>
        <dbReference type="ARBA" id="ARBA00023136"/>
    </source>
</evidence>
<dbReference type="NCBIfam" id="TIGR00861">
    <property type="entry name" value="MIP"/>
    <property type="match status" value="1"/>
</dbReference>
<gene>
    <name evidence="12" type="ORF">DPX16_18017</name>
</gene>
<dbReference type="FunFam" id="1.20.1080.10:FF:000005">
    <property type="entry name" value="Aquaporin 3"/>
    <property type="match status" value="1"/>
</dbReference>
<evidence type="ECO:0000256" key="1">
    <source>
        <dbReference type="ARBA" id="ARBA00004141"/>
    </source>
</evidence>
<dbReference type="PANTHER" id="PTHR43829:SF26">
    <property type="entry name" value="AQUAPORIN-9"/>
    <property type="match status" value="1"/>
</dbReference>
<protein>
    <submittedName>
        <fullName evidence="12">Aquaporin-9</fullName>
    </submittedName>
</protein>
<accession>A0A3N0XT27</accession>
<comment type="subcellular location">
    <subcellularLocation>
        <location evidence="1">Membrane</location>
        <topology evidence="1">Multi-pass membrane protein</topology>
    </subcellularLocation>
</comment>
<dbReference type="InterPro" id="IPR023271">
    <property type="entry name" value="Aquaporin-like"/>
</dbReference>
<evidence type="ECO:0000256" key="10">
    <source>
        <dbReference type="RuleBase" id="RU000477"/>
    </source>
</evidence>
<organism evidence="12 13">
    <name type="scientific">Anabarilius grahami</name>
    <name type="common">Kanglang fish</name>
    <name type="synonym">Barilius grahami</name>
    <dbReference type="NCBI Taxonomy" id="495550"/>
    <lineage>
        <taxon>Eukaryota</taxon>
        <taxon>Metazoa</taxon>
        <taxon>Chordata</taxon>
        <taxon>Craniata</taxon>
        <taxon>Vertebrata</taxon>
        <taxon>Euteleostomi</taxon>
        <taxon>Actinopterygii</taxon>
        <taxon>Neopterygii</taxon>
        <taxon>Teleostei</taxon>
        <taxon>Ostariophysi</taxon>
        <taxon>Cypriniformes</taxon>
        <taxon>Xenocyprididae</taxon>
        <taxon>Xenocypridinae</taxon>
        <taxon>Xenocypridinae incertae sedis</taxon>
        <taxon>Anabarilius</taxon>
    </lineage>
</organism>
<evidence type="ECO:0000256" key="3">
    <source>
        <dbReference type="ARBA" id="ARBA00022448"/>
    </source>
</evidence>
<dbReference type="Gene3D" id="1.20.1080.10">
    <property type="entry name" value="Glycerol uptake facilitator protein"/>
    <property type="match status" value="1"/>
</dbReference>
<dbReference type="OrthoDB" id="3222at2759"/>
<dbReference type="Proteomes" id="UP000281406">
    <property type="component" value="Unassembled WGS sequence"/>
</dbReference>
<evidence type="ECO:0000256" key="7">
    <source>
        <dbReference type="ARBA" id="ARBA00033993"/>
    </source>
</evidence>
<feature type="transmembrane region" description="Helical" evidence="11">
    <location>
        <begin position="159"/>
        <end position="178"/>
    </location>
</feature>
<keyword evidence="5 11" id="KW-1133">Transmembrane helix</keyword>
<feature type="transmembrane region" description="Helical" evidence="11">
    <location>
        <begin position="101"/>
        <end position="124"/>
    </location>
</feature>
<dbReference type="GO" id="GO:0015204">
    <property type="term" value="F:urea transmembrane transporter activity"/>
    <property type="evidence" value="ECO:0007669"/>
    <property type="project" value="TreeGrafter"/>
</dbReference>
<dbReference type="Pfam" id="PF00230">
    <property type="entry name" value="MIP"/>
    <property type="match status" value="1"/>
</dbReference>
<evidence type="ECO:0000313" key="13">
    <source>
        <dbReference type="Proteomes" id="UP000281406"/>
    </source>
</evidence>
<dbReference type="SUPFAM" id="SSF81338">
    <property type="entry name" value="Aquaporin-like"/>
    <property type="match status" value="1"/>
</dbReference>
<keyword evidence="13" id="KW-1185">Reference proteome</keyword>
<comment type="catalytic activity">
    <reaction evidence="8">
        <text>H2O(in) = H2O(out)</text>
        <dbReference type="Rhea" id="RHEA:29667"/>
        <dbReference type="ChEBI" id="CHEBI:15377"/>
    </reaction>
</comment>
<comment type="similarity">
    <text evidence="2 10">Belongs to the MIP/aquaporin (TC 1.A.8) family.</text>
</comment>
<evidence type="ECO:0000256" key="2">
    <source>
        <dbReference type="ARBA" id="ARBA00006175"/>
    </source>
</evidence>
<dbReference type="PRINTS" id="PR02019">
    <property type="entry name" value="AQUAPORIN7"/>
</dbReference>
<feature type="transmembrane region" description="Helical" evidence="11">
    <location>
        <begin position="57"/>
        <end position="80"/>
    </location>
</feature>
<evidence type="ECO:0000256" key="8">
    <source>
        <dbReference type="ARBA" id="ARBA00034651"/>
    </source>
</evidence>
<evidence type="ECO:0000256" key="11">
    <source>
        <dbReference type="SAM" id="Phobius"/>
    </source>
</evidence>
<sequence length="290" mass="30932">MELEKIRNLRGKCMLRRDIIREFLAELLGTFVLILFGCGSVAQTVLSRGTHGELLTIHFGFTLGVMLAVYMAGGVSGGHVNPAVSLAMVVVGKLPIKKFPVYVAAQFLGAFAGSCAVYCLYYGAFTNFDNGQLLVTGENATAKIFASYPGEHLSLLNGFIDQVIGTGALVLCILAIVDKKNIGAPKGMEPLVIGLSILAIGVSMALNCGYPINPARDLGPRIFTALAGWGLDVFSAGGGWWWVPVVGPMVGGVVGAVIYFLMIELHHPVPEANREDNNSVKDKYELNTVN</sequence>
<feature type="transmembrane region" description="Helical" evidence="11">
    <location>
        <begin position="23"/>
        <end position="45"/>
    </location>
</feature>
<dbReference type="PRINTS" id="PR00783">
    <property type="entry name" value="MINTRINSICP"/>
</dbReference>
<dbReference type="PANTHER" id="PTHR43829">
    <property type="entry name" value="AQUAPORIN OR AQUAGLYCEROPORIN RELATED"/>
    <property type="match status" value="1"/>
</dbReference>
<comment type="caution">
    <text evidence="12">The sequence shown here is derived from an EMBL/GenBank/DDBJ whole genome shotgun (WGS) entry which is preliminary data.</text>
</comment>
<dbReference type="InterPro" id="IPR000425">
    <property type="entry name" value="MIP"/>
</dbReference>